<proteinExistence type="predicted"/>
<dbReference type="PROSITE" id="PS50850">
    <property type="entry name" value="MFS"/>
    <property type="match status" value="1"/>
</dbReference>
<sequence length="140" mass="15790">MYVLGKIVDKYGRKKFLAPLILISSIGFFIIPFFSPDTIFNFIIYVIAFTLILIALMGLAVPLITWRHDLLPEHERGKYTGIQNIMDTISQIPGAIIGGLIADAFGIQWIFIVVPIFLIGSIPFFMTVRETLSKNVIEEK</sequence>
<reference evidence="3" key="1">
    <citation type="journal article" date="2014" name="Front. Microbiol.">
        <title>High frequency of phylogenetically diverse reductive dehalogenase-homologous genes in deep subseafloor sedimentary metagenomes.</title>
        <authorList>
            <person name="Kawai M."/>
            <person name="Futagami T."/>
            <person name="Toyoda A."/>
            <person name="Takaki Y."/>
            <person name="Nishi S."/>
            <person name="Hori S."/>
            <person name="Arai W."/>
            <person name="Tsubouchi T."/>
            <person name="Morono Y."/>
            <person name="Uchiyama I."/>
            <person name="Ito T."/>
            <person name="Fujiyama A."/>
            <person name="Inagaki F."/>
            <person name="Takami H."/>
        </authorList>
    </citation>
    <scope>NUCLEOTIDE SEQUENCE</scope>
    <source>
        <strain evidence="3">Expedition CK06-06</strain>
    </source>
</reference>
<dbReference type="EMBL" id="BART01023688">
    <property type="protein sequence ID" value="GAG95577.1"/>
    <property type="molecule type" value="Genomic_DNA"/>
</dbReference>
<dbReference type="Pfam" id="PF07690">
    <property type="entry name" value="MFS_1"/>
    <property type="match status" value="1"/>
</dbReference>
<evidence type="ECO:0000313" key="3">
    <source>
        <dbReference type="EMBL" id="GAG95577.1"/>
    </source>
</evidence>
<dbReference type="InterPro" id="IPR036259">
    <property type="entry name" value="MFS_trans_sf"/>
</dbReference>
<dbReference type="SUPFAM" id="SSF103473">
    <property type="entry name" value="MFS general substrate transporter"/>
    <property type="match status" value="1"/>
</dbReference>
<feature type="transmembrane region" description="Helical" evidence="1">
    <location>
        <begin position="108"/>
        <end position="128"/>
    </location>
</feature>
<keyword evidence="1" id="KW-0812">Transmembrane</keyword>
<dbReference type="GO" id="GO:0022857">
    <property type="term" value="F:transmembrane transporter activity"/>
    <property type="evidence" value="ECO:0007669"/>
    <property type="project" value="InterPro"/>
</dbReference>
<feature type="transmembrane region" description="Helical" evidence="1">
    <location>
        <begin position="16"/>
        <end position="36"/>
    </location>
</feature>
<organism evidence="3">
    <name type="scientific">marine sediment metagenome</name>
    <dbReference type="NCBI Taxonomy" id="412755"/>
    <lineage>
        <taxon>unclassified sequences</taxon>
        <taxon>metagenomes</taxon>
        <taxon>ecological metagenomes</taxon>
    </lineage>
</organism>
<name>X1CRJ3_9ZZZZ</name>
<gene>
    <name evidence="3" type="ORF">S01H4_43026</name>
</gene>
<dbReference type="Gene3D" id="1.20.1250.20">
    <property type="entry name" value="MFS general substrate transporter like domains"/>
    <property type="match status" value="1"/>
</dbReference>
<feature type="domain" description="Major facilitator superfamily (MFS) profile" evidence="2">
    <location>
        <begin position="1"/>
        <end position="140"/>
    </location>
</feature>
<evidence type="ECO:0000256" key="1">
    <source>
        <dbReference type="SAM" id="Phobius"/>
    </source>
</evidence>
<comment type="caution">
    <text evidence="3">The sequence shown here is derived from an EMBL/GenBank/DDBJ whole genome shotgun (WGS) entry which is preliminary data.</text>
</comment>
<dbReference type="InterPro" id="IPR052528">
    <property type="entry name" value="Sugar_transport-like"/>
</dbReference>
<dbReference type="PANTHER" id="PTHR23526">
    <property type="entry name" value="INTEGRAL MEMBRANE TRANSPORT PROTEIN-RELATED"/>
    <property type="match status" value="1"/>
</dbReference>
<keyword evidence="1" id="KW-1133">Transmembrane helix</keyword>
<dbReference type="AlphaFoldDB" id="X1CRJ3"/>
<evidence type="ECO:0000259" key="2">
    <source>
        <dbReference type="PROSITE" id="PS50850"/>
    </source>
</evidence>
<dbReference type="InterPro" id="IPR020846">
    <property type="entry name" value="MFS_dom"/>
</dbReference>
<feature type="transmembrane region" description="Helical" evidence="1">
    <location>
        <begin position="42"/>
        <end position="64"/>
    </location>
</feature>
<accession>X1CRJ3</accession>
<dbReference type="PANTHER" id="PTHR23526:SF2">
    <property type="entry name" value="MAJOR FACILITATOR SUPERFAMILY (MFS) PROFILE DOMAIN-CONTAINING PROTEIN"/>
    <property type="match status" value="1"/>
</dbReference>
<keyword evidence="1" id="KW-0472">Membrane</keyword>
<protein>
    <recommendedName>
        <fullName evidence="2">Major facilitator superfamily (MFS) profile domain-containing protein</fullName>
    </recommendedName>
</protein>
<dbReference type="InterPro" id="IPR011701">
    <property type="entry name" value="MFS"/>
</dbReference>